<dbReference type="InterPro" id="IPR024593">
    <property type="entry name" value="DUF3444"/>
</dbReference>
<evidence type="ECO:0000313" key="4">
    <source>
        <dbReference type="Proteomes" id="UP000636800"/>
    </source>
</evidence>
<feature type="region of interest" description="Disordered" evidence="1">
    <location>
        <begin position="465"/>
        <end position="505"/>
    </location>
</feature>
<keyword evidence="4" id="KW-1185">Reference proteome</keyword>
<gene>
    <name evidence="3" type="ORF">HPP92_016058</name>
</gene>
<evidence type="ECO:0000259" key="2">
    <source>
        <dbReference type="Pfam" id="PF11926"/>
    </source>
</evidence>
<organism evidence="3 4">
    <name type="scientific">Vanilla planifolia</name>
    <name type="common">Vanilla</name>
    <dbReference type="NCBI Taxonomy" id="51239"/>
    <lineage>
        <taxon>Eukaryota</taxon>
        <taxon>Viridiplantae</taxon>
        <taxon>Streptophyta</taxon>
        <taxon>Embryophyta</taxon>
        <taxon>Tracheophyta</taxon>
        <taxon>Spermatophyta</taxon>
        <taxon>Magnoliopsida</taxon>
        <taxon>Liliopsida</taxon>
        <taxon>Asparagales</taxon>
        <taxon>Orchidaceae</taxon>
        <taxon>Vanilloideae</taxon>
        <taxon>Vanilleae</taxon>
        <taxon>Vanilla</taxon>
    </lineage>
</organism>
<sequence length="705" mass="79537">MVHQDVKSTATKPSKRATAAMHGHQSATEEKHRSYGVGMTGTQVKSENTDDKASEKYSSRNAQQRRNRKKVVSDSDSAESDSSESDESDVVVEEDSTVPDVPTNSRYPRRSTRCTVKVSYKVIDSEDDDDFVFPPKKSRKLEPDLAKFQDVPSSGEANGLKTKASDTPTSKEATKQDHTGVGPCEDDLPRRNAHGKESKGSKKDERQVRARSNADDVESRCRAPNFGSSFSCPDSEFYDFEKDRHQSKFSVNQIWAAYDDHDAMPRFYALIQRVFTPFFKLQYTWLEFNPSSAIEKAWVNAGLPTACGNFTPGRTGITTSEQIFSHLISYETGNGKSYNVHPKKDEVWALFKDWDVGWSSSSGRPKKYEYEFVEVVSDFTYGQDITVSHLVKVKGHLYLFAKVHDEGLMQVPSGQLLRFSHRVPYYRVGKGDGIPSNSFELDPAALPPSSWKITDTAGADAIEVPERPARPRENPHVDLDAQVSEENRRSEAMDHSDQDPGSLGMDNNDEQEFTAEFYNFEEERSEEKFKQGQIWAIYSDIDEYPNYYGLIKEADWEGAGFVSLKWLELLPMTEKEKLLLENNLSVGCGRFKVVSGIQRYESTCAFSHVVHAKAIRKNTLYEIYPNIGDVWAVLKNGSGNVDGEKASDYGIVQIIEQDNFLVKAIYLAKVKGYKYVFMPETGSLANIKIPMDECLRFSHQVPAFR</sequence>
<protein>
    <recommendedName>
        <fullName evidence="2">DUF3444 domain-containing protein</fullName>
    </recommendedName>
</protein>
<feature type="region of interest" description="Disordered" evidence="1">
    <location>
        <begin position="1"/>
        <end position="220"/>
    </location>
</feature>
<dbReference type="PANTHER" id="PTHR47374">
    <property type="entry name" value="ENDOSOME ANTIGEN-LIKE PROTEIN, PUTATIVE (DUF3444)-RELATED"/>
    <property type="match status" value="1"/>
</dbReference>
<feature type="compositionally biased region" description="Basic and acidic residues" evidence="1">
    <location>
        <begin position="187"/>
        <end position="220"/>
    </location>
</feature>
<accession>A0A835QJ09</accession>
<feature type="compositionally biased region" description="Basic and acidic residues" evidence="1">
    <location>
        <begin position="465"/>
        <end position="498"/>
    </location>
</feature>
<evidence type="ECO:0000256" key="1">
    <source>
        <dbReference type="SAM" id="MobiDB-lite"/>
    </source>
</evidence>
<evidence type="ECO:0000313" key="3">
    <source>
        <dbReference type="EMBL" id="KAG0474201.1"/>
    </source>
</evidence>
<feature type="domain" description="DUF3444" evidence="2">
    <location>
        <begin position="229"/>
        <end position="429"/>
    </location>
</feature>
<dbReference type="OrthoDB" id="689767at2759"/>
<dbReference type="AlphaFoldDB" id="A0A835QJ09"/>
<dbReference type="EMBL" id="JADCNL010000007">
    <property type="protein sequence ID" value="KAG0474201.1"/>
    <property type="molecule type" value="Genomic_DNA"/>
</dbReference>
<comment type="caution">
    <text evidence="3">The sequence shown here is derived from an EMBL/GenBank/DDBJ whole genome shotgun (WGS) entry which is preliminary data.</text>
</comment>
<dbReference type="Proteomes" id="UP000636800">
    <property type="component" value="Chromosome 7"/>
</dbReference>
<dbReference type="Pfam" id="PF11926">
    <property type="entry name" value="DUF3444"/>
    <property type="match status" value="2"/>
</dbReference>
<name>A0A835QJ09_VANPL</name>
<proteinExistence type="predicted"/>
<feature type="domain" description="DUF3444" evidence="2">
    <location>
        <begin position="514"/>
        <end position="705"/>
    </location>
</feature>
<reference evidence="3 4" key="1">
    <citation type="journal article" date="2020" name="Nat. Food">
        <title>A phased Vanilla planifolia genome enables genetic improvement of flavour and production.</title>
        <authorList>
            <person name="Hasing T."/>
            <person name="Tang H."/>
            <person name="Brym M."/>
            <person name="Khazi F."/>
            <person name="Huang T."/>
            <person name="Chambers A.H."/>
        </authorList>
    </citation>
    <scope>NUCLEOTIDE SEQUENCE [LARGE SCALE GENOMIC DNA]</scope>
    <source>
        <tissue evidence="3">Leaf</tissue>
    </source>
</reference>
<dbReference type="PANTHER" id="PTHR47374:SF6">
    <property type="entry name" value="ENDOSOME ANTIGEN-LIKE PROTEIN, PUTATIVE (DUF3444)-RELATED"/>
    <property type="match status" value="1"/>
</dbReference>
<feature type="compositionally biased region" description="Acidic residues" evidence="1">
    <location>
        <begin position="76"/>
        <end position="97"/>
    </location>
</feature>
<feature type="compositionally biased region" description="Basic and acidic residues" evidence="1">
    <location>
        <begin position="47"/>
        <end position="58"/>
    </location>
</feature>